<sequence>MSGAAWAQTPGIERYEYGDFEAAARLFEQELAEPQRPPASRALIRIYLAASLYALGQMEEARRPLEELAREHPEVRVDPVRFPPELVAYAEVIRQQVESEQQLATREQELEKAREAERRRAARAAPISLRPEALGLFEAVDQQWTLGVGLAFQRESLEGSARVLLGASPAFHLQGGVLPGQGTLRPFLGLRASLIPGLDTYGAGPVVGARIALPAGLVGVVDVGADYFFTRQDELYRFAVTVQAGLGFALHLP</sequence>
<dbReference type="SUPFAM" id="SSF48452">
    <property type="entry name" value="TPR-like"/>
    <property type="match status" value="1"/>
</dbReference>
<proteinExistence type="predicted"/>
<name>S9NZB4_CYSF2</name>
<protein>
    <recommendedName>
        <fullName evidence="3">Tetratricopeptide repeat protein</fullName>
    </recommendedName>
</protein>
<evidence type="ECO:0000313" key="1">
    <source>
        <dbReference type="EMBL" id="EPX55372.1"/>
    </source>
</evidence>
<keyword evidence="2" id="KW-1185">Reference proteome</keyword>
<organism evidence="1 2">
    <name type="scientific">Cystobacter fuscus (strain ATCC 25194 / DSM 2262 / NBRC 100088 / M29)</name>
    <dbReference type="NCBI Taxonomy" id="1242864"/>
    <lineage>
        <taxon>Bacteria</taxon>
        <taxon>Pseudomonadati</taxon>
        <taxon>Myxococcota</taxon>
        <taxon>Myxococcia</taxon>
        <taxon>Myxococcales</taxon>
        <taxon>Cystobacterineae</taxon>
        <taxon>Archangiaceae</taxon>
        <taxon>Cystobacter</taxon>
    </lineage>
</organism>
<dbReference type="EMBL" id="ANAH02000072">
    <property type="protein sequence ID" value="EPX55372.1"/>
    <property type="molecule type" value="Genomic_DNA"/>
</dbReference>
<evidence type="ECO:0008006" key="3">
    <source>
        <dbReference type="Google" id="ProtNLM"/>
    </source>
</evidence>
<evidence type="ECO:0000313" key="2">
    <source>
        <dbReference type="Proteomes" id="UP000011682"/>
    </source>
</evidence>
<reference evidence="1" key="1">
    <citation type="submission" date="2013-05" db="EMBL/GenBank/DDBJ databases">
        <title>Genome assembly of Cystobacter fuscus DSM 2262.</title>
        <authorList>
            <person name="Sharma G."/>
            <person name="Khatri I."/>
            <person name="Kaur C."/>
            <person name="Mayilraj S."/>
            <person name="Subramanian S."/>
        </authorList>
    </citation>
    <scope>NUCLEOTIDE SEQUENCE [LARGE SCALE GENOMIC DNA]</scope>
    <source>
        <strain evidence="1">DSM 2262</strain>
    </source>
</reference>
<dbReference type="Proteomes" id="UP000011682">
    <property type="component" value="Unassembled WGS sequence"/>
</dbReference>
<gene>
    <name evidence="1" type="ORF">D187_009367</name>
</gene>
<dbReference type="InterPro" id="IPR011990">
    <property type="entry name" value="TPR-like_helical_dom_sf"/>
</dbReference>
<dbReference type="AlphaFoldDB" id="S9NZB4"/>
<dbReference type="Gene3D" id="1.25.40.10">
    <property type="entry name" value="Tetratricopeptide repeat domain"/>
    <property type="match status" value="1"/>
</dbReference>
<comment type="caution">
    <text evidence="1">The sequence shown here is derived from an EMBL/GenBank/DDBJ whole genome shotgun (WGS) entry which is preliminary data.</text>
</comment>
<accession>S9NZB4</accession>